<dbReference type="Proteomes" id="UP000245056">
    <property type="component" value="Unassembled WGS sequence"/>
</dbReference>
<comment type="caution">
    <text evidence="1">The sequence shown here is derived from an EMBL/GenBank/DDBJ whole genome shotgun (WGS) entry which is preliminary data.</text>
</comment>
<dbReference type="AlphaFoldDB" id="A0A2U2D1Z0"/>
<organism evidence="1 2">
    <name type="scientific">Pseudomonas prosekii</name>
    <dbReference type="NCBI Taxonomy" id="1148509"/>
    <lineage>
        <taxon>Bacteria</taxon>
        <taxon>Pseudomonadati</taxon>
        <taxon>Pseudomonadota</taxon>
        <taxon>Gammaproteobacteria</taxon>
        <taxon>Pseudomonadales</taxon>
        <taxon>Pseudomonadaceae</taxon>
        <taxon>Pseudomonas</taxon>
    </lineage>
</organism>
<reference evidence="1 2" key="1">
    <citation type="submission" date="2018-05" db="EMBL/GenBank/DDBJ databases">
        <title>Genome sequences of two Antarctic strains of Pseudomonas prosekii: insights into adaptation to extreme conditions.</title>
        <authorList>
            <person name="Snopkova K."/>
            <person name="Dufkova K."/>
            <person name="Cejkova D."/>
            <person name="Sedlacek I."/>
            <person name="Smajs D."/>
        </authorList>
    </citation>
    <scope>NUCLEOTIDE SEQUENCE [LARGE SCALE GENOMIC DNA]</scope>
    <source>
        <strain evidence="1 2">P2673</strain>
    </source>
</reference>
<protein>
    <submittedName>
        <fullName evidence="1">Uncharacterized protein</fullName>
    </submittedName>
</protein>
<evidence type="ECO:0000313" key="2">
    <source>
        <dbReference type="Proteomes" id="UP000245056"/>
    </source>
</evidence>
<evidence type="ECO:0000313" key="1">
    <source>
        <dbReference type="EMBL" id="PWE40232.1"/>
    </source>
</evidence>
<dbReference type="EMBL" id="QFAW01000046">
    <property type="protein sequence ID" value="PWE40232.1"/>
    <property type="molecule type" value="Genomic_DNA"/>
</dbReference>
<name>A0A2U2D1Z0_9PSED</name>
<proteinExistence type="predicted"/>
<sequence>MPRVYGKAVKKIERPSLKAGDWVTVETLRCLVVQARETGGWQVLLHPVNPETRGIAWRVSEWVFIGDRHPNVLADSRLAPFVEMLRKG</sequence>
<gene>
    <name evidence="1" type="ORF">C9I49_24095</name>
</gene>
<accession>A0A2U2D1Z0</accession>